<feature type="compositionally biased region" description="Polar residues" evidence="1">
    <location>
        <begin position="1467"/>
        <end position="1488"/>
    </location>
</feature>
<feature type="compositionally biased region" description="Basic and acidic residues" evidence="1">
    <location>
        <begin position="1175"/>
        <end position="1204"/>
    </location>
</feature>
<feature type="compositionally biased region" description="Low complexity" evidence="1">
    <location>
        <begin position="131"/>
        <end position="144"/>
    </location>
</feature>
<accession>A0A7C8I875</accession>
<feature type="compositionally biased region" description="Polar residues" evidence="1">
    <location>
        <begin position="109"/>
        <end position="126"/>
    </location>
</feature>
<keyword evidence="4" id="KW-1185">Reference proteome</keyword>
<evidence type="ECO:0000313" key="4">
    <source>
        <dbReference type="Proteomes" id="UP000481861"/>
    </source>
</evidence>
<feature type="compositionally biased region" description="Basic and acidic residues" evidence="1">
    <location>
        <begin position="872"/>
        <end position="883"/>
    </location>
</feature>
<feature type="region of interest" description="Disordered" evidence="1">
    <location>
        <begin position="1079"/>
        <end position="1488"/>
    </location>
</feature>
<name>A0A7C8I875_9PLEO</name>
<reference evidence="3 4" key="1">
    <citation type="submission" date="2020-01" db="EMBL/GenBank/DDBJ databases">
        <authorList>
            <consortium name="DOE Joint Genome Institute"/>
            <person name="Haridas S."/>
            <person name="Albert R."/>
            <person name="Binder M."/>
            <person name="Bloem J."/>
            <person name="Labutti K."/>
            <person name="Salamov A."/>
            <person name="Andreopoulos B."/>
            <person name="Baker S.E."/>
            <person name="Barry K."/>
            <person name="Bills G."/>
            <person name="Bluhm B.H."/>
            <person name="Cannon C."/>
            <person name="Castanera R."/>
            <person name="Culley D.E."/>
            <person name="Daum C."/>
            <person name="Ezra D."/>
            <person name="Gonzalez J.B."/>
            <person name="Henrissat B."/>
            <person name="Kuo A."/>
            <person name="Liang C."/>
            <person name="Lipzen A."/>
            <person name="Lutzoni F."/>
            <person name="Magnuson J."/>
            <person name="Mondo S."/>
            <person name="Nolan M."/>
            <person name="Ohm R."/>
            <person name="Pangilinan J."/>
            <person name="Park H.-J.H."/>
            <person name="Ramirez L."/>
            <person name="Alfaro M."/>
            <person name="Sun H."/>
            <person name="Tritt A."/>
            <person name="Yoshinaga Y."/>
            <person name="Zwiers L.-H.L."/>
            <person name="Turgeon B.G."/>
            <person name="Goodwin S.B."/>
            <person name="Spatafora J.W."/>
            <person name="Crous P.W."/>
            <person name="Grigoriev I.V."/>
        </authorList>
    </citation>
    <scope>NUCLEOTIDE SEQUENCE [LARGE SCALE GENOMIC DNA]</scope>
    <source>
        <strain evidence="3 4">CBS 611.86</strain>
    </source>
</reference>
<dbReference type="OrthoDB" id="5365701at2759"/>
<feature type="region of interest" description="Disordered" evidence="1">
    <location>
        <begin position="660"/>
        <end position="686"/>
    </location>
</feature>
<feature type="compositionally biased region" description="Basic and acidic residues" evidence="1">
    <location>
        <begin position="1131"/>
        <end position="1141"/>
    </location>
</feature>
<sequence>MEVIDPASAHTWTISSATSASRRALERCLDVKDLMQDEWAENRLMDFNLWASGVGASAKPLASLDQRLESQPDVRAVVLGLLSTLVTFVDLCVDIGSAIHDDLIDDNEPNQLSEPVGVQASSTNESDPFLSWSDESSTSSADSSQLEPCLPPLQQAKNDVESILDQTIRLGMLIRSSGTASRLRKADAYFTYEDFRNLGNQTHKHSKKIPIEDLIELKAHLFAYLFLHSARHDSTVHQHNGFELDSEFQNLDPHQREVLEHLIFANLRRRNRFWYQRKHAGKLAVAQTVLFPEQANMMATEQNAVIKQQPLKEEPHPLVKPKFGGASTITGTAPSEGKIDLANFEKKQTHQQALSRASVSLQKSGWPHPPSMSDDRQTFRCPCCYFTLPSLQADRWHWRKHLSADLCPYTCLFPDCSMEDPLFVTRDAWKAHLQTEHKSLNYWECFACTNAGSAVVFFASADFMSHLRDLHKDAVSEDDASRLLTICVRSDPISFKTCPLCVLEPQPEDLEPEALLEHIADHVHDFSLHSLPWLDSRLERVSMPLSDDTLQKLSKWFEELESCDGPIEQDVPGYPSEAIVEDAIARLQVPQDEALILESLADARDNALLALDYFAESRGASSQAQADFDQDQPPILYASSESGASVSSYTMASPSLNPQYSGTWDPMGNGLGQAHSENESSNNPEERLARLREQIDNLDEDIVIVQKALTLEKNPGSTDHALMYDSLGASLKERFELTGSMISLQEAIMAVEHAIALTVDPNHRMESRLLDLAALMLRRYDHTGDISDVVQAKTKIEESLRYQSSSNSRIDSQLRLRDLQHRILTASPIAMSQQAHVEDYNDDHYDEEFHYHQPLAAARDAHYRRDRKFRVEIPPEPLLDKTPTHSSPTPSRRASFTQTPSVSPGIMDYRGQDIRGVLPMGWHKRLRGEEFEELEEMDKQRDTSRGRSPYPSRRATLSPNPSVGPGIQTARSRDISWSSTNPSIIDDAKLVDDRASPEKGYGSGDREHVLKPHLPRYQTHEIVTMIIRKDGMYPTKESLTVSRARLDSSETSWQYQLRNGHGELFQNGEWILETELRKVRGGTGRRSSRSPRTVVPHFRRHTISEDDAEEERPYSRRRSISRRGHHRRRLVSKDDAEEQRPYSRQRSISQRGEEDAEEQRPHSRRRSVSQASAAEQRRHLLETDQQIDVERREHAQLEKERQKVQESAFRSPSHFPKSSYVEEVDEDELSGEDVARGGINQYPIIEEINQPYAGSDDEERRFVLVSDPSAEDGSEPASTDPWKRDSGLSDPGERGRQAFSRRPSEASKPLRRRRDHAHSPYREPQKSFNSEIDHNPGLDTKDTPNAVELPHARESSSRDVTPSTHSSVDGDNWPSSDAMPPATALSSNPQFPAQHAIPPASKFPRPNLTAHTFGLLKDFKMNENPAPPPSDLRMSDRGRGKLEQQEPSAGALEYDEPHKDPNRKRNSSSLNRESTARGQQSTDASARVYPSQTEQFFVTGRVFQITVSSPAESSTAPTHPHIERYVVLKNCGKYSVCFLIRTLPKAIMDPSIMNHIYTGAEPPIRHSAGSEPLKVNPVNGAELPPQCFITYTVADIYYHDELRRLQLVEVGLVAKEHRRLLLYNYHEKGGDFNAL</sequence>
<evidence type="ECO:0000313" key="3">
    <source>
        <dbReference type="EMBL" id="KAF2873108.1"/>
    </source>
</evidence>
<dbReference type="EMBL" id="JAADJZ010000008">
    <property type="protein sequence ID" value="KAF2873108.1"/>
    <property type="molecule type" value="Genomic_DNA"/>
</dbReference>
<organism evidence="3 4">
    <name type="scientific">Massariosphaeria phaeospora</name>
    <dbReference type="NCBI Taxonomy" id="100035"/>
    <lineage>
        <taxon>Eukaryota</taxon>
        <taxon>Fungi</taxon>
        <taxon>Dikarya</taxon>
        <taxon>Ascomycota</taxon>
        <taxon>Pezizomycotina</taxon>
        <taxon>Dothideomycetes</taxon>
        <taxon>Pleosporomycetidae</taxon>
        <taxon>Pleosporales</taxon>
        <taxon>Pleosporales incertae sedis</taxon>
        <taxon>Massariosphaeria</taxon>
    </lineage>
</organism>
<comment type="caution">
    <text evidence="3">The sequence shown here is derived from an EMBL/GenBank/DDBJ whole genome shotgun (WGS) entry which is preliminary data.</text>
</comment>
<evidence type="ECO:0000259" key="2">
    <source>
        <dbReference type="Pfam" id="PF20233"/>
    </source>
</evidence>
<dbReference type="PANTHER" id="PTHR35391">
    <property type="entry name" value="C2H2-TYPE DOMAIN-CONTAINING PROTEIN-RELATED"/>
    <property type="match status" value="1"/>
</dbReference>
<feature type="compositionally biased region" description="Polar residues" evidence="1">
    <location>
        <begin position="884"/>
        <end position="902"/>
    </location>
</feature>
<feature type="compositionally biased region" description="Acidic residues" evidence="1">
    <location>
        <begin position="1222"/>
        <end position="1231"/>
    </location>
</feature>
<feature type="region of interest" description="Disordered" evidence="1">
    <location>
        <begin position="872"/>
        <end position="908"/>
    </location>
</feature>
<proteinExistence type="predicted"/>
<gene>
    <name evidence="3" type="ORF">BDV95DRAFT_372161</name>
</gene>
<dbReference type="Pfam" id="PF20233">
    <property type="entry name" value="DUF6590"/>
    <property type="match status" value="1"/>
</dbReference>
<feature type="compositionally biased region" description="Basic and acidic residues" evidence="1">
    <location>
        <begin position="1281"/>
        <end position="1296"/>
    </location>
</feature>
<feature type="compositionally biased region" description="Basic residues" evidence="1">
    <location>
        <begin position="1115"/>
        <end position="1130"/>
    </location>
</feature>
<feature type="region of interest" description="Disordered" evidence="1">
    <location>
        <begin position="104"/>
        <end position="151"/>
    </location>
</feature>
<feature type="compositionally biased region" description="Basic and acidic residues" evidence="1">
    <location>
        <begin position="1317"/>
        <end position="1342"/>
    </location>
</feature>
<feature type="domain" description="DUF6590" evidence="2">
    <location>
        <begin position="1495"/>
        <end position="1617"/>
    </location>
</feature>
<evidence type="ECO:0000256" key="1">
    <source>
        <dbReference type="SAM" id="MobiDB-lite"/>
    </source>
</evidence>
<dbReference type="InterPro" id="IPR046497">
    <property type="entry name" value="DUF6590"/>
</dbReference>
<dbReference type="PANTHER" id="PTHR35391:SF5">
    <property type="entry name" value="DUF6590 DOMAIN-CONTAINING PROTEIN"/>
    <property type="match status" value="1"/>
</dbReference>
<protein>
    <recommendedName>
        <fullName evidence="2">DUF6590 domain-containing protein</fullName>
    </recommendedName>
</protein>
<dbReference type="Proteomes" id="UP000481861">
    <property type="component" value="Unassembled WGS sequence"/>
</dbReference>
<feature type="region of interest" description="Disordered" evidence="1">
    <location>
        <begin position="932"/>
        <end position="979"/>
    </location>
</feature>
<feature type="compositionally biased region" description="Polar residues" evidence="1">
    <location>
        <begin position="1358"/>
        <end position="1375"/>
    </location>
</feature>
<feature type="compositionally biased region" description="Basic and acidic residues" evidence="1">
    <location>
        <begin position="1433"/>
        <end position="1444"/>
    </location>
</feature>